<comment type="caution">
    <text evidence="6">The sequence shown here is derived from an EMBL/GenBank/DDBJ whole genome shotgun (WGS) entry which is preliminary data.</text>
</comment>
<sequence>MGEVTACHCRQCRKTSGHYAASFDASEPDLHWQARHLAEYVTPGGGRRGFCPGCGTSLFFRAADGSFSVEAGCIEAPTGGRLAGHIFVADKGDYYALTDGLPQWPGAGD</sequence>
<evidence type="ECO:0000256" key="3">
    <source>
        <dbReference type="ARBA" id="ARBA00022833"/>
    </source>
</evidence>
<evidence type="ECO:0000256" key="4">
    <source>
        <dbReference type="ARBA" id="ARBA00023239"/>
    </source>
</evidence>
<dbReference type="Proteomes" id="UP000241362">
    <property type="component" value="Unassembled WGS sequence"/>
</dbReference>
<dbReference type="EMBL" id="PZKE01000001">
    <property type="protein sequence ID" value="PTE16657.1"/>
    <property type="molecule type" value="Genomic_DNA"/>
</dbReference>
<evidence type="ECO:0000256" key="2">
    <source>
        <dbReference type="ARBA" id="ARBA00022723"/>
    </source>
</evidence>
<reference evidence="6 7" key="1">
    <citation type="submission" date="2018-03" db="EMBL/GenBank/DDBJ databases">
        <title>Rhodobacter blasticus.</title>
        <authorList>
            <person name="Meyer T.E."/>
            <person name="Miller S."/>
            <person name="Lodha T."/>
            <person name="Gandham S."/>
            <person name="Chintalapati S."/>
            <person name="Chintalapati V.R."/>
        </authorList>
    </citation>
    <scope>NUCLEOTIDE SEQUENCE [LARGE SCALE GENOMIC DNA]</scope>
    <source>
        <strain evidence="6 7">DSM 2131</strain>
    </source>
</reference>
<protein>
    <submittedName>
        <fullName evidence="6">Aldehyde-activating protein</fullName>
    </submittedName>
</protein>
<dbReference type="PROSITE" id="PS51891">
    <property type="entry name" value="CENP_V_GFA"/>
    <property type="match status" value="1"/>
</dbReference>
<dbReference type="AlphaFoldDB" id="A0A2T4JFT3"/>
<evidence type="ECO:0000256" key="1">
    <source>
        <dbReference type="ARBA" id="ARBA00005495"/>
    </source>
</evidence>
<dbReference type="GO" id="GO:0046872">
    <property type="term" value="F:metal ion binding"/>
    <property type="evidence" value="ECO:0007669"/>
    <property type="project" value="UniProtKB-KW"/>
</dbReference>
<gene>
    <name evidence="6" type="ORF">C5F44_00345</name>
</gene>
<dbReference type="InterPro" id="IPR011057">
    <property type="entry name" value="Mss4-like_sf"/>
</dbReference>
<name>A0A2T4JFT3_FUSBL</name>
<keyword evidence="4" id="KW-0456">Lyase</keyword>
<dbReference type="Gene3D" id="3.90.1590.10">
    <property type="entry name" value="glutathione-dependent formaldehyde- activating enzyme (gfa)"/>
    <property type="match status" value="1"/>
</dbReference>
<keyword evidence="2" id="KW-0479">Metal-binding</keyword>
<evidence type="ECO:0000259" key="5">
    <source>
        <dbReference type="PROSITE" id="PS51891"/>
    </source>
</evidence>
<accession>A0A2T4JFT3</accession>
<dbReference type="Pfam" id="PF04828">
    <property type="entry name" value="GFA"/>
    <property type="match status" value="1"/>
</dbReference>
<dbReference type="PANTHER" id="PTHR33337:SF40">
    <property type="entry name" value="CENP-V_GFA DOMAIN-CONTAINING PROTEIN-RELATED"/>
    <property type="match status" value="1"/>
</dbReference>
<comment type="similarity">
    <text evidence="1">Belongs to the Gfa family.</text>
</comment>
<evidence type="ECO:0000313" key="7">
    <source>
        <dbReference type="Proteomes" id="UP000241362"/>
    </source>
</evidence>
<dbReference type="GO" id="GO:0016846">
    <property type="term" value="F:carbon-sulfur lyase activity"/>
    <property type="evidence" value="ECO:0007669"/>
    <property type="project" value="InterPro"/>
</dbReference>
<evidence type="ECO:0000313" key="6">
    <source>
        <dbReference type="EMBL" id="PTE16657.1"/>
    </source>
</evidence>
<keyword evidence="7" id="KW-1185">Reference proteome</keyword>
<dbReference type="SUPFAM" id="SSF51316">
    <property type="entry name" value="Mss4-like"/>
    <property type="match status" value="1"/>
</dbReference>
<dbReference type="InterPro" id="IPR006913">
    <property type="entry name" value="CENP-V/GFA"/>
</dbReference>
<feature type="domain" description="CENP-V/GFA" evidence="5">
    <location>
        <begin position="1"/>
        <end position="105"/>
    </location>
</feature>
<proteinExistence type="inferred from homology"/>
<dbReference type="PANTHER" id="PTHR33337">
    <property type="entry name" value="GFA DOMAIN-CONTAINING PROTEIN"/>
    <property type="match status" value="1"/>
</dbReference>
<organism evidence="6 7">
    <name type="scientific">Fuscovulum blasticum DSM 2131</name>
    <dbReference type="NCBI Taxonomy" id="1188250"/>
    <lineage>
        <taxon>Bacteria</taxon>
        <taxon>Pseudomonadati</taxon>
        <taxon>Pseudomonadota</taxon>
        <taxon>Alphaproteobacteria</taxon>
        <taxon>Rhodobacterales</taxon>
        <taxon>Paracoccaceae</taxon>
        <taxon>Pseudogemmobacter</taxon>
    </lineage>
</organism>
<keyword evidence="3" id="KW-0862">Zinc</keyword>